<sequence>MTSFQSNGYLTGKLLIAMPQMTDSRFVKSVIYICVHNEDGAMGLVVNQLIENFSFIDLLEQLEIPPTTSSSQIKVHFGGPVESGRGFVLHSNDYQQDGTMVVAETISMTATIDILNDIANNNGPEKSLLALGYAGWGPGQLNDELHQNGWLVAEQDHEILFGSNLMDKWNLAMSKIGIDPALLSREAGHA</sequence>
<dbReference type="NCBIfam" id="NF001266">
    <property type="entry name" value="PRK00228.1-1"/>
    <property type="match status" value="1"/>
</dbReference>
<evidence type="ECO:0000256" key="2">
    <source>
        <dbReference type="HAMAP-Rule" id="MF_00758"/>
    </source>
</evidence>
<dbReference type="GO" id="GO:0005829">
    <property type="term" value="C:cytosol"/>
    <property type="evidence" value="ECO:0007669"/>
    <property type="project" value="TreeGrafter"/>
</dbReference>
<dbReference type="AlphaFoldDB" id="A0A0H2MND8"/>
<dbReference type="HAMAP" id="MF_00758">
    <property type="entry name" value="UPF0301"/>
    <property type="match status" value="1"/>
</dbReference>
<dbReference type="PANTHER" id="PTHR30327">
    <property type="entry name" value="UNCHARACTERIZED PROTEIN YQGE"/>
    <property type="match status" value="1"/>
</dbReference>
<dbReference type="STRING" id="1489064.WH96_01975"/>
<dbReference type="SUPFAM" id="SSF143456">
    <property type="entry name" value="VC0467-like"/>
    <property type="match status" value="1"/>
</dbReference>
<dbReference type="InterPro" id="IPR003774">
    <property type="entry name" value="AlgH-like"/>
</dbReference>
<dbReference type="PATRIC" id="fig|1489064.4.peg.1320"/>
<evidence type="ECO:0000256" key="1">
    <source>
        <dbReference type="ARBA" id="ARBA00009600"/>
    </source>
</evidence>
<proteinExistence type="inferred from homology"/>
<dbReference type="RefSeq" id="WP_047762431.1">
    <property type="nucleotide sequence ID" value="NZ_LAQL01000002.1"/>
</dbReference>
<dbReference type="Pfam" id="PF02622">
    <property type="entry name" value="DUF179"/>
    <property type="match status" value="1"/>
</dbReference>
<protein>
    <recommendedName>
        <fullName evidence="2">UPF0301 protein WH96_01975</fullName>
    </recommendedName>
</protein>
<accession>A0A0H2MND8</accession>
<dbReference type="Gene3D" id="3.40.1740.10">
    <property type="entry name" value="VC0467-like"/>
    <property type="match status" value="1"/>
</dbReference>
<reference evidence="3 4" key="1">
    <citation type="submission" date="2015-03" db="EMBL/GenBank/DDBJ databases">
        <title>Genome Sequence of Kiloniella spongiae MEBiC09566, isolated from a marine sponge.</title>
        <authorList>
            <person name="Shao Z."/>
            <person name="Wang L."/>
            <person name="Li X."/>
        </authorList>
    </citation>
    <scope>NUCLEOTIDE SEQUENCE [LARGE SCALE GENOMIC DNA]</scope>
    <source>
        <strain evidence="3 4">MEBiC09566</strain>
    </source>
</reference>
<gene>
    <name evidence="3" type="ORF">WH96_01975</name>
</gene>
<comment type="caution">
    <text evidence="3">The sequence shown here is derived from an EMBL/GenBank/DDBJ whole genome shotgun (WGS) entry which is preliminary data.</text>
</comment>
<dbReference type="NCBIfam" id="NF001268">
    <property type="entry name" value="PRK00228.1-4"/>
    <property type="match status" value="1"/>
</dbReference>
<organism evidence="3 4">
    <name type="scientific">Kiloniella spongiae</name>
    <dbReference type="NCBI Taxonomy" id="1489064"/>
    <lineage>
        <taxon>Bacteria</taxon>
        <taxon>Pseudomonadati</taxon>
        <taxon>Pseudomonadota</taxon>
        <taxon>Alphaproteobacteria</taxon>
        <taxon>Rhodospirillales</taxon>
        <taxon>Kiloniellaceae</taxon>
        <taxon>Kiloniella</taxon>
    </lineage>
</organism>
<name>A0A0H2MND8_9PROT</name>
<dbReference type="PANTHER" id="PTHR30327:SF1">
    <property type="entry name" value="UPF0301 PROTEIN YQGE"/>
    <property type="match status" value="1"/>
</dbReference>
<evidence type="ECO:0000313" key="4">
    <source>
        <dbReference type="Proteomes" id="UP000035444"/>
    </source>
</evidence>
<keyword evidence="4" id="KW-1185">Reference proteome</keyword>
<dbReference type="Proteomes" id="UP000035444">
    <property type="component" value="Unassembled WGS sequence"/>
</dbReference>
<evidence type="ECO:0000313" key="3">
    <source>
        <dbReference type="EMBL" id="KLN62307.1"/>
    </source>
</evidence>
<dbReference type="OrthoDB" id="9807486at2"/>
<dbReference type="EMBL" id="LAQL01000002">
    <property type="protein sequence ID" value="KLN62307.1"/>
    <property type="molecule type" value="Genomic_DNA"/>
</dbReference>
<comment type="similarity">
    <text evidence="1 2">Belongs to the UPF0301 (AlgH) family.</text>
</comment>